<dbReference type="SUPFAM" id="SSF46785">
    <property type="entry name" value="Winged helix' DNA-binding domain"/>
    <property type="match status" value="1"/>
</dbReference>
<dbReference type="PANTHER" id="PTHR30595:SF6">
    <property type="entry name" value="SCHLAFEN ALBA-2 DOMAIN-CONTAINING PROTEIN"/>
    <property type="match status" value="1"/>
</dbReference>
<keyword evidence="2" id="KW-0547">Nucleotide-binding</keyword>
<dbReference type="GO" id="GO:0004386">
    <property type="term" value="F:helicase activity"/>
    <property type="evidence" value="ECO:0007669"/>
    <property type="project" value="UniProtKB-KW"/>
</dbReference>
<keyword evidence="2" id="KW-0347">Helicase</keyword>
<dbReference type="InterPro" id="IPR038461">
    <property type="entry name" value="Schlafen_AlbA_2_dom_sf"/>
</dbReference>
<evidence type="ECO:0000313" key="2">
    <source>
        <dbReference type="EMBL" id="ATQ82470.1"/>
    </source>
</evidence>
<dbReference type="InterPro" id="IPR038475">
    <property type="entry name" value="RecG_C_sf"/>
</dbReference>
<dbReference type="PANTHER" id="PTHR30595">
    <property type="entry name" value="GLPR-RELATED TRANSCRIPTIONAL REPRESSOR"/>
    <property type="match status" value="1"/>
</dbReference>
<accession>A0A173MT61</accession>
<sequence>MEATENSAEIKQLSKMKEGQYFDRKSSRIEPKQIIKHLIAFANASGGKLVIGIEDDGTITGFNNPKAHSIEDFKHILNEGQKTPIPLSIETINVVNNKGESDVILVFDVEPSTHRVIEANDGQAYLRSKDNSILLKFEQRKLLEYDKGQRSFEDEIVRDSSLEDLDMDLLEKYKDHLNSHDSSIKEILKARNFINKDLNITNAGILLFGNNPTKYFPNARIRVIRYDGRAQKTGTSINIIKEVNIEGAIPLMITKAREVVNSQLREFQTLGDNGKFIKISEYPEFAWFEGIVNALTHRNYAMMGDHIRISIYDDRIEIFSPGALPNIVTIENIMNTRYSRNPRIARVLSEFGWVKELNEGVKRIFNEMEEFLLNKPIYHEPNNNSVQLTLENNIIQRNLRDIDQVKKLLTDELCQTLDKNELVAIKHIYNYKEITTKTLSQILGKSDTFSRKVLKSLENKGIIEWQGSSTRDPTQHYTLHITNNKD</sequence>
<dbReference type="Pfam" id="PF04326">
    <property type="entry name" value="SLFN_AlbA_2"/>
    <property type="match status" value="1"/>
</dbReference>
<feature type="domain" description="Schlafen AlbA-2" evidence="1">
    <location>
        <begin position="18"/>
        <end position="133"/>
    </location>
</feature>
<protein>
    <submittedName>
        <fullName evidence="2">ATP-dependent DNA helicase RecG</fullName>
    </submittedName>
</protein>
<keyword evidence="2" id="KW-0067">ATP-binding</keyword>
<name>A0A173MT61_FAUOS</name>
<reference evidence="2" key="1">
    <citation type="submission" date="2017-11" db="EMBL/GenBank/DDBJ databases">
        <title>Complete Genome Sequence from Moraxella oslensis YHS isolated from human skin.</title>
        <authorList>
            <person name="Lee K."/>
            <person name="Lim J.Y."/>
            <person name="Hwang I."/>
        </authorList>
    </citation>
    <scope>NUCLEOTIDE SEQUENCE</scope>
    <source>
        <strain evidence="2">YHS</strain>
    </source>
</reference>
<proteinExistence type="predicted"/>
<dbReference type="Gene3D" id="1.10.10.10">
    <property type="entry name" value="Winged helix-like DNA-binding domain superfamily/Winged helix DNA-binding domain"/>
    <property type="match status" value="1"/>
</dbReference>
<gene>
    <name evidence="2" type="ORF">YHS_00640</name>
</gene>
<dbReference type="Pfam" id="PF13749">
    <property type="entry name" value="HATPase_c_4"/>
    <property type="match status" value="1"/>
</dbReference>
<organism evidence="2">
    <name type="scientific">Faucicola osloensis</name>
    <name type="common">Moraxella osloensis</name>
    <dbReference type="NCBI Taxonomy" id="34062"/>
    <lineage>
        <taxon>Bacteria</taxon>
        <taxon>Pseudomonadati</taxon>
        <taxon>Pseudomonadota</taxon>
        <taxon>Gammaproteobacteria</taxon>
        <taxon>Moraxellales</taxon>
        <taxon>Moraxellaceae</taxon>
        <taxon>Faucicola</taxon>
    </lineage>
</organism>
<evidence type="ECO:0000259" key="1">
    <source>
        <dbReference type="Pfam" id="PF04326"/>
    </source>
</evidence>
<dbReference type="Gene3D" id="3.30.565.60">
    <property type="match status" value="1"/>
</dbReference>
<dbReference type="InterPro" id="IPR007421">
    <property type="entry name" value="Schlafen_AlbA_2_dom"/>
</dbReference>
<dbReference type="InterPro" id="IPR036388">
    <property type="entry name" value="WH-like_DNA-bd_sf"/>
</dbReference>
<dbReference type="EMBL" id="CP024176">
    <property type="protein sequence ID" value="ATQ82470.1"/>
    <property type="molecule type" value="Genomic_DNA"/>
</dbReference>
<dbReference type="OrthoDB" id="9807853at2"/>
<keyword evidence="2" id="KW-0378">Hydrolase</keyword>
<dbReference type="AlphaFoldDB" id="A0A173MT61"/>
<dbReference type="Gene3D" id="3.30.950.30">
    <property type="entry name" value="Schlafen, AAA domain"/>
    <property type="match status" value="1"/>
</dbReference>
<dbReference type="InterPro" id="IPR036390">
    <property type="entry name" value="WH_DNA-bd_sf"/>
</dbReference>